<organism evidence="8 9">
    <name type="scientific">Salmonella enterica I</name>
    <dbReference type="NCBI Taxonomy" id="59201"/>
    <lineage>
        <taxon>Bacteria</taxon>
        <taxon>Pseudomonadati</taxon>
        <taxon>Pseudomonadota</taxon>
        <taxon>Gammaproteobacteria</taxon>
        <taxon>Enterobacterales</taxon>
        <taxon>Enterobacteriaceae</taxon>
        <taxon>Salmonella</taxon>
    </lineage>
</organism>
<evidence type="ECO:0000256" key="2">
    <source>
        <dbReference type="ARBA" id="ARBA00022553"/>
    </source>
</evidence>
<dbReference type="CDD" id="cd05569">
    <property type="entry name" value="PTS_IIB_fructose"/>
    <property type="match status" value="1"/>
</dbReference>
<keyword evidence="5" id="KW-0598">Phosphotransferase system</keyword>
<protein>
    <submittedName>
        <fullName evidence="8">PTS fructose transporter subunit IIBC</fullName>
    </submittedName>
</protein>
<dbReference type="Gene3D" id="3.40.50.2300">
    <property type="match status" value="1"/>
</dbReference>
<dbReference type="EMBL" id="UGXK01000001">
    <property type="protein sequence ID" value="SUG72308.1"/>
    <property type="molecule type" value="Genomic_DNA"/>
</dbReference>
<dbReference type="Proteomes" id="UP000255534">
    <property type="component" value="Unassembled WGS sequence"/>
</dbReference>
<gene>
    <name evidence="8" type="primary">fruA_4</name>
    <name evidence="8" type="ORF">NCTC5798_03509</name>
</gene>
<dbReference type="GO" id="GO:0022877">
    <property type="term" value="F:protein-N(PI)-phosphohistidine-fructose phosphotransferase system transporter activity"/>
    <property type="evidence" value="ECO:0007669"/>
    <property type="project" value="InterPro"/>
</dbReference>
<feature type="domain" description="PTS EIIB type-2" evidence="7">
    <location>
        <begin position="2"/>
        <end position="99"/>
    </location>
</feature>
<dbReference type="InterPro" id="IPR013011">
    <property type="entry name" value="PTS_EIIB_2"/>
</dbReference>
<keyword evidence="2" id="KW-0597">Phosphoprotein</keyword>
<dbReference type="InterPro" id="IPR003501">
    <property type="entry name" value="PTS_EIIB_2/3"/>
</dbReference>
<evidence type="ECO:0000256" key="4">
    <source>
        <dbReference type="ARBA" id="ARBA00022679"/>
    </source>
</evidence>
<sequence length="128" mass="13728">MKKIIAVTGCPTGIAHTFMAEEALKNAAKKLSVEIKVETNGASGVENAIQPADLVDIAGVIIAADKDVLPDRFNGLPVIEVPVKEAIHHPAELINKVINGEAQYVKANQPPARKLSKKNHWGDKFIST</sequence>
<evidence type="ECO:0000256" key="3">
    <source>
        <dbReference type="ARBA" id="ARBA00022597"/>
    </source>
</evidence>
<dbReference type="NCBIfam" id="TIGR00829">
    <property type="entry name" value="FRU"/>
    <property type="match status" value="1"/>
</dbReference>
<dbReference type="InterPro" id="IPR050864">
    <property type="entry name" value="Bacterial_PTS_Sugar_Transport"/>
</dbReference>
<evidence type="ECO:0000256" key="6">
    <source>
        <dbReference type="SAM" id="MobiDB-lite"/>
    </source>
</evidence>
<dbReference type="PROSITE" id="PS51099">
    <property type="entry name" value="PTS_EIIB_TYPE_2"/>
    <property type="match status" value="1"/>
</dbReference>
<evidence type="ECO:0000313" key="8">
    <source>
        <dbReference type="EMBL" id="SUG72308.1"/>
    </source>
</evidence>
<evidence type="ECO:0000256" key="5">
    <source>
        <dbReference type="ARBA" id="ARBA00022683"/>
    </source>
</evidence>
<dbReference type="SUPFAM" id="SSF52794">
    <property type="entry name" value="PTS system IIB component-like"/>
    <property type="match status" value="1"/>
</dbReference>
<dbReference type="InterPro" id="IPR036095">
    <property type="entry name" value="PTS_EIIB-like_sf"/>
</dbReference>
<dbReference type="PANTHER" id="PTHR30505">
    <property type="entry name" value="FRUCTOSE-LIKE PERMEASE"/>
    <property type="match status" value="1"/>
</dbReference>
<reference evidence="8 9" key="1">
    <citation type="submission" date="2018-06" db="EMBL/GenBank/DDBJ databases">
        <authorList>
            <consortium name="Pathogen Informatics"/>
            <person name="Doyle S."/>
        </authorList>
    </citation>
    <scope>NUCLEOTIDE SEQUENCE [LARGE SCALE GENOMIC DNA]</scope>
    <source>
        <strain evidence="8 9">NCTC5798</strain>
    </source>
</reference>
<feature type="region of interest" description="Disordered" evidence="6">
    <location>
        <begin position="109"/>
        <end position="128"/>
    </location>
</feature>
<keyword evidence="4" id="KW-0808">Transferase</keyword>
<evidence type="ECO:0000256" key="1">
    <source>
        <dbReference type="ARBA" id="ARBA00022448"/>
    </source>
</evidence>
<keyword evidence="3" id="KW-0762">Sugar transport</keyword>
<evidence type="ECO:0000313" key="9">
    <source>
        <dbReference type="Proteomes" id="UP000255534"/>
    </source>
</evidence>
<keyword evidence="1" id="KW-0813">Transport</keyword>
<evidence type="ECO:0000259" key="7">
    <source>
        <dbReference type="PROSITE" id="PS51099"/>
    </source>
</evidence>
<proteinExistence type="predicted"/>
<dbReference type="FunFam" id="3.40.50.2300:FF:000014">
    <property type="entry name" value="PTS system fructose-like transporter subunit IIB"/>
    <property type="match status" value="1"/>
</dbReference>
<dbReference type="InterPro" id="IPR003353">
    <property type="entry name" value="PTS_IIB_fruc"/>
</dbReference>
<dbReference type="Pfam" id="PF02302">
    <property type="entry name" value="PTS_IIB"/>
    <property type="match status" value="1"/>
</dbReference>
<dbReference type="GO" id="GO:0005886">
    <property type="term" value="C:plasma membrane"/>
    <property type="evidence" value="ECO:0007669"/>
    <property type="project" value="TreeGrafter"/>
</dbReference>
<accession>A0A379UVF2</accession>
<dbReference type="PANTHER" id="PTHR30505:SF28">
    <property type="entry name" value="PTS SYSTEM 2-O-ALPHA-MANNOSYL-D-GLYCERATE-SPECIFIC EIIABC COMPONENT"/>
    <property type="match status" value="1"/>
</dbReference>
<name>A0A379UVF2_SALET</name>
<dbReference type="AlphaFoldDB" id="A0A379UVF2"/>
<dbReference type="GO" id="GO:0090563">
    <property type="term" value="F:protein-phosphocysteine-sugar phosphotransferase activity"/>
    <property type="evidence" value="ECO:0007669"/>
    <property type="project" value="TreeGrafter"/>
</dbReference>
<dbReference type="GO" id="GO:0009401">
    <property type="term" value="P:phosphoenolpyruvate-dependent sugar phosphotransferase system"/>
    <property type="evidence" value="ECO:0007669"/>
    <property type="project" value="UniProtKB-KW"/>
</dbReference>